<dbReference type="EMBL" id="CAJOAY010000616">
    <property type="protein sequence ID" value="CAF3703488.1"/>
    <property type="molecule type" value="Genomic_DNA"/>
</dbReference>
<evidence type="ECO:0000313" key="4">
    <source>
        <dbReference type="Proteomes" id="UP000663891"/>
    </source>
</evidence>
<sequence>MSRQARSLSELPEYYFKLSTKQQSNWRRNTKKIQRNEELRSKYTPYHPSSNIIVIHLHHQTKIETVERLIKQAEETEQYALDTESEHKERRNEGALIQIQMIHAINYSTIILIEVKYLPDPTTLLYQRIKQLWSTIFGKNHQIISWGSYEQEMEDFNQMDLVQSGNLFRKYNLQFKFQQWYDGEAHPARESRDNEAGIELYLEASDDDDIFSDDIQGGYNETKTVWSLQQAVATTLGKFLDKSETLSFWQCGIDLELKTWQQKLFSHGSYDRQIEEEARLKLKQYAIYDCTTLAELYYHINPVKTNIYQEPTPISISTSISTPTATTTSIKSINDLTGELSDISEDDLMEILKPKFNFASQRQQQQQEQIPKPPPLTKSQRQKIKNEKFKAKKKYHPDFQNKMKRPIYYKYDYQKIRAQLKDDNIHHTHQITTNEEKQEVMIPFRSKQEREQATLTIKINYFSKQQYLERWG</sequence>
<proteinExistence type="predicted"/>
<feature type="compositionally biased region" description="Low complexity" evidence="1">
    <location>
        <begin position="361"/>
        <end position="370"/>
    </location>
</feature>
<evidence type="ECO:0000256" key="1">
    <source>
        <dbReference type="SAM" id="MobiDB-lite"/>
    </source>
</evidence>
<evidence type="ECO:0000313" key="2">
    <source>
        <dbReference type="EMBL" id="CAF1349724.1"/>
    </source>
</evidence>
<dbReference type="AlphaFoldDB" id="A0A815HAS1"/>
<dbReference type="OrthoDB" id="10043846at2759"/>
<organism evidence="2 4">
    <name type="scientific">Adineta steineri</name>
    <dbReference type="NCBI Taxonomy" id="433720"/>
    <lineage>
        <taxon>Eukaryota</taxon>
        <taxon>Metazoa</taxon>
        <taxon>Spiralia</taxon>
        <taxon>Gnathifera</taxon>
        <taxon>Rotifera</taxon>
        <taxon>Eurotatoria</taxon>
        <taxon>Bdelloidea</taxon>
        <taxon>Adinetida</taxon>
        <taxon>Adinetidae</taxon>
        <taxon>Adineta</taxon>
    </lineage>
</organism>
<dbReference type="Proteomes" id="UP000663891">
    <property type="component" value="Unassembled WGS sequence"/>
</dbReference>
<reference evidence="2" key="1">
    <citation type="submission" date="2021-02" db="EMBL/GenBank/DDBJ databases">
        <authorList>
            <person name="Nowell W R."/>
        </authorList>
    </citation>
    <scope>NUCLEOTIDE SEQUENCE</scope>
</reference>
<evidence type="ECO:0000313" key="3">
    <source>
        <dbReference type="EMBL" id="CAF3703488.1"/>
    </source>
</evidence>
<gene>
    <name evidence="3" type="ORF">OKA104_LOCUS12665</name>
    <name evidence="2" type="ORF">VCS650_LOCUS33700</name>
</gene>
<accession>A0A815HAS1</accession>
<dbReference type="Proteomes" id="UP000663881">
    <property type="component" value="Unassembled WGS sequence"/>
</dbReference>
<feature type="region of interest" description="Disordered" evidence="1">
    <location>
        <begin position="359"/>
        <end position="382"/>
    </location>
</feature>
<comment type="caution">
    <text evidence="2">The sequence shown here is derived from an EMBL/GenBank/DDBJ whole genome shotgun (WGS) entry which is preliminary data.</text>
</comment>
<protein>
    <submittedName>
        <fullName evidence="2">Uncharacterized protein</fullName>
    </submittedName>
</protein>
<name>A0A815HAS1_9BILA</name>
<dbReference type="EMBL" id="CAJNON010000668">
    <property type="protein sequence ID" value="CAF1349724.1"/>
    <property type="molecule type" value="Genomic_DNA"/>
</dbReference>